<evidence type="ECO:0000256" key="4">
    <source>
        <dbReference type="ARBA" id="ARBA00022989"/>
    </source>
</evidence>
<feature type="domain" description="Major facilitator superfamily (MFS) profile" evidence="7">
    <location>
        <begin position="5"/>
        <end position="385"/>
    </location>
</feature>
<dbReference type="InterPro" id="IPR020846">
    <property type="entry name" value="MFS_dom"/>
</dbReference>
<dbReference type="KEGG" id="fwa:DCMF_20860"/>
<dbReference type="PROSITE" id="PS50850">
    <property type="entry name" value="MFS"/>
    <property type="match status" value="1"/>
</dbReference>
<gene>
    <name evidence="8" type="ORF">DCMF_20860</name>
</gene>
<evidence type="ECO:0000259" key="7">
    <source>
        <dbReference type="PROSITE" id="PS50850"/>
    </source>
</evidence>
<feature type="transmembrane region" description="Helical" evidence="6">
    <location>
        <begin position="357"/>
        <end position="380"/>
    </location>
</feature>
<feature type="transmembrane region" description="Helical" evidence="6">
    <location>
        <begin position="330"/>
        <end position="351"/>
    </location>
</feature>
<proteinExistence type="predicted"/>
<protein>
    <recommendedName>
        <fullName evidence="7">Major facilitator superfamily (MFS) profile domain-containing protein</fullName>
    </recommendedName>
</protein>
<keyword evidence="4 6" id="KW-1133">Transmembrane helix</keyword>
<dbReference type="PANTHER" id="PTHR43129">
    <property type="entry name" value="FOSMIDOMYCIN RESISTANCE PROTEIN"/>
    <property type="match status" value="1"/>
</dbReference>
<feature type="transmembrane region" description="Helical" evidence="6">
    <location>
        <begin position="131"/>
        <end position="153"/>
    </location>
</feature>
<evidence type="ECO:0000256" key="5">
    <source>
        <dbReference type="ARBA" id="ARBA00023136"/>
    </source>
</evidence>
<feature type="transmembrane region" description="Helical" evidence="6">
    <location>
        <begin position="31"/>
        <end position="55"/>
    </location>
</feature>
<dbReference type="PANTHER" id="PTHR43129:SF1">
    <property type="entry name" value="FOSMIDOMYCIN RESISTANCE PROTEIN"/>
    <property type="match status" value="1"/>
</dbReference>
<sequence>MKHKLISLLFAGHLLTDVCQGAVPALLPFFIAAYHLSYSAAGFLVLAATISSSVVQPLFGHLADRVSMPWLIAFGPLLAGLGIAFAGLSRDYHYILIGVTLCGLGAAIYHPEAARMANWASGEKKASGMSIFSVGGNAGFALGPVVTAGLVLAWGLKGMGFFLIPAFLGAALLLKAFTRQPSVSHNDPPAQEVPLTAEPNVQDAWVPFMVLVGAIVCRSVLLQGFNAFFPLYWIEVFHKSETAASTMLTVALGMGVMGNLAGGWLADRFGNKKTVLAAFVLLIPLLLAFVRLQNDLAATLLLVPIGFVMFVSFGPMIVMGQQYLPGRVGFASGITIGLAVSIGGFAAPLLGKLADHAGIHAVFYLLILFPVLSAALFFALPKDAVPEKTVLDVNKGLPG</sequence>
<organism evidence="8 9">
    <name type="scientific">Formimonas warabiya</name>
    <dbReference type="NCBI Taxonomy" id="1761012"/>
    <lineage>
        <taxon>Bacteria</taxon>
        <taxon>Bacillati</taxon>
        <taxon>Bacillota</taxon>
        <taxon>Clostridia</taxon>
        <taxon>Eubacteriales</taxon>
        <taxon>Peptococcaceae</taxon>
        <taxon>Candidatus Formimonas</taxon>
    </lineage>
</organism>
<feature type="transmembrane region" description="Helical" evidence="6">
    <location>
        <begin position="159"/>
        <end position="177"/>
    </location>
</feature>
<dbReference type="Gene3D" id="1.20.1250.20">
    <property type="entry name" value="MFS general substrate transporter like domains"/>
    <property type="match status" value="2"/>
</dbReference>
<reference evidence="8 9" key="1">
    <citation type="submission" date="2016-10" db="EMBL/GenBank/DDBJ databases">
        <title>Complete Genome Sequence of Peptococcaceae strain DCMF.</title>
        <authorList>
            <person name="Edwards R.J."/>
            <person name="Holland S.I."/>
            <person name="Deshpande N.P."/>
            <person name="Wong Y.K."/>
            <person name="Ertan H."/>
            <person name="Manefield M."/>
            <person name="Russell T.L."/>
            <person name="Lee M.J."/>
        </authorList>
    </citation>
    <scope>NUCLEOTIDE SEQUENCE [LARGE SCALE GENOMIC DNA]</scope>
    <source>
        <strain evidence="8 9">DCMF</strain>
    </source>
</reference>
<name>A0A3G1KWR0_FORW1</name>
<dbReference type="GO" id="GO:0005886">
    <property type="term" value="C:plasma membrane"/>
    <property type="evidence" value="ECO:0007669"/>
    <property type="project" value="UniProtKB-SubCell"/>
</dbReference>
<dbReference type="SUPFAM" id="SSF103473">
    <property type="entry name" value="MFS general substrate transporter"/>
    <property type="match status" value="1"/>
</dbReference>
<dbReference type="GO" id="GO:0022857">
    <property type="term" value="F:transmembrane transporter activity"/>
    <property type="evidence" value="ECO:0007669"/>
    <property type="project" value="InterPro"/>
</dbReference>
<feature type="transmembrane region" description="Helical" evidence="6">
    <location>
        <begin position="67"/>
        <end position="86"/>
    </location>
</feature>
<dbReference type="CDD" id="cd17478">
    <property type="entry name" value="MFS_FsR"/>
    <property type="match status" value="1"/>
</dbReference>
<feature type="transmembrane region" description="Helical" evidence="6">
    <location>
        <begin position="242"/>
        <end position="262"/>
    </location>
</feature>
<feature type="transmembrane region" description="Helical" evidence="6">
    <location>
        <begin position="92"/>
        <end position="110"/>
    </location>
</feature>
<evidence type="ECO:0000256" key="1">
    <source>
        <dbReference type="ARBA" id="ARBA00004651"/>
    </source>
</evidence>
<accession>A0A3G1KWR0</accession>
<evidence type="ECO:0000313" key="9">
    <source>
        <dbReference type="Proteomes" id="UP000323521"/>
    </source>
</evidence>
<evidence type="ECO:0000313" key="8">
    <source>
        <dbReference type="EMBL" id="ATW26886.1"/>
    </source>
</evidence>
<feature type="transmembrane region" description="Helical" evidence="6">
    <location>
        <begin position="204"/>
        <end position="222"/>
    </location>
</feature>
<dbReference type="Pfam" id="PF07690">
    <property type="entry name" value="MFS_1"/>
    <property type="match status" value="1"/>
</dbReference>
<dbReference type="EMBL" id="CP017634">
    <property type="protein sequence ID" value="ATW26886.1"/>
    <property type="molecule type" value="Genomic_DNA"/>
</dbReference>
<dbReference type="Proteomes" id="UP000323521">
    <property type="component" value="Chromosome"/>
</dbReference>
<keyword evidence="5 6" id="KW-0472">Membrane</keyword>
<feature type="transmembrane region" description="Helical" evidence="6">
    <location>
        <begin position="296"/>
        <end position="318"/>
    </location>
</feature>
<evidence type="ECO:0000256" key="2">
    <source>
        <dbReference type="ARBA" id="ARBA00022448"/>
    </source>
</evidence>
<dbReference type="InterPro" id="IPR036259">
    <property type="entry name" value="MFS_trans_sf"/>
</dbReference>
<comment type="subcellular location">
    <subcellularLocation>
        <location evidence="1">Cell membrane</location>
        <topology evidence="1">Multi-pass membrane protein</topology>
    </subcellularLocation>
</comment>
<evidence type="ECO:0000256" key="3">
    <source>
        <dbReference type="ARBA" id="ARBA00022692"/>
    </source>
</evidence>
<dbReference type="AlphaFoldDB" id="A0A3G1KWR0"/>
<keyword evidence="2" id="KW-0813">Transport</keyword>
<feature type="transmembrane region" description="Helical" evidence="6">
    <location>
        <begin position="274"/>
        <end position="290"/>
    </location>
</feature>
<dbReference type="InterPro" id="IPR011701">
    <property type="entry name" value="MFS"/>
</dbReference>
<dbReference type="RefSeq" id="WP_148136214.1">
    <property type="nucleotide sequence ID" value="NZ_CP017634.1"/>
</dbReference>
<keyword evidence="3 6" id="KW-0812">Transmembrane</keyword>
<keyword evidence="9" id="KW-1185">Reference proteome</keyword>
<dbReference type="OrthoDB" id="9770492at2"/>
<evidence type="ECO:0000256" key="6">
    <source>
        <dbReference type="SAM" id="Phobius"/>
    </source>
</evidence>